<dbReference type="EMBL" id="KZ502448">
    <property type="protein sequence ID" value="PKU78551.1"/>
    <property type="molecule type" value="Genomic_DNA"/>
</dbReference>
<evidence type="ECO:0000256" key="1">
    <source>
        <dbReference type="SAM" id="MobiDB-lite"/>
    </source>
</evidence>
<organism evidence="2 3">
    <name type="scientific">Dendrobium catenatum</name>
    <dbReference type="NCBI Taxonomy" id="906689"/>
    <lineage>
        <taxon>Eukaryota</taxon>
        <taxon>Viridiplantae</taxon>
        <taxon>Streptophyta</taxon>
        <taxon>Embryophyta</taxon>
        <taxon>Tracheophyta</taxon>
        <taxon>Spermatophyta</taxon>
        <taxon>Magnoliopsida</taxon>
        <taxon>Liliopsida</taxon>
        <taxon>Asparagales</taxon>
        <taxon>Orchidaceae</taxon>
        <taxon>Epidendroideae</taxon>
        <taxon>Malaxideae</taxon>
        <taxon>Dendrobiinae</taxon>
        <taxon>Dendrobium</taxon>
    </lineage>
</organism>
<evidence type="ECO:0000313" key="2">
    <source>
        <dbReference type="EMBL" id="PKU78551.1"/>
    </source>
</evidence>
<dbReference type="AlphaFoldDB" id="A0A2I0WSD3"/>
<feature type="region of interest" description="Disordered" evidence="1">
    <location>
        <begin position="1"/>
        <end position="70"/>
    </location>
</feature>
<feature type="compositionally biased region" description="Acidic residues" evidence="1">
    <location>
        <begin position="60"/>
        <end position="70"/>
    </location>
</feature>
<keyword evidence="3" id="KW-1185">Reference proteome</keyword>
<dbReference type="Proteomes" id="UP000233837">
    <property type="component" value="Unassembled WGS sequence"/>
</dbReference>
<reference evidence="2 3" key="2">
    <citation type="journal article" date="2017" name="Nature">
        <title>The Apostasia genome and the evolution of orchids.</title>
        <authorList>
            <person name="Zhang G.Q."/>
            <person name="Liu K.W."/>
            <person name="Li Z."/>
            <person name="Lohaus R."/>
            <person name="Hsiao Y.Y."/>
            <person name="Niu S.C."/>
            <person name="Wang J.Y."/>
            <person name="Lin Y.C."/>
            <person name="Xu Q."/>
            <person name="Chen L.J."/>
            <person name="Yoshida K."/>
            <person name="Fujiwara S."/>
            <person name="Wang Z.W."/>
            <person name="Zhang Y.Q."/>
            <person name="Mitsuda N."/>
            <person name="Wang M."/>
            <person name="Liu G.H."/>
            <person name="Pecoraro L."/>
            <person name="Huang H.X."/>
            <person name="Xiao X.J."/>
            <person name="Lin M."/>
            <person name="Wu X.Y."/>
            <person name="Wu W.L."/>
            <person name="Chen Y.Y."/>
            <person name="Chang S.B."/>
            <person name="Sakamoto S."/>
            <person name="Ohme-Takagi M."/>
            <person name="Yagi M."/>
            <person name="Zeng S.J."/>
            <person name="Shen C.Y."/>
            <person name="Yeh C.M."/>
            <person name="Luo Y.B."/>
            <person name="Tsai W.C."/>
            <person name="Van de Peer Y."/>
            <person name="Liu Z.J."/>
        </authorList>
    </citation>
    <scope>NUCLEOTIDE SEQUENCE [LARGE SCALE GENOMIC DNA]</scope>
    <source>
        <tissue evidence="2">The whole plant</tissue>
    </source>
</reference>
<name>A0A2I0WSD3_9ASPA</name>
<reference evidence="2 3" key="1">
    <citation type="journal article" date="2016" name="Sci. Rep.">
        <title>The Dendrobium catenatum Lindl. genome sequence provides insights into polysaccharide synthase, floral development and adaptive evolution.</title>
        <authorList>
            <person name="Zhang G.Q."/>
            <person name="Xu Q."/>
            <person name="Bian C."/>
            <person name="Tsai W.C."/>
            <person name="Yeh C.M."/>
            <person name="Liu K.W."/>
            <person name="Yoshida K."/>
            <person name="Zhang L.S."/>
            <person name="Chang S.B."/>
            <person name="Chen F."/>
            <person name="Shi Y."/>
            <person name="Su Y.Y."/>
            <person name="Zhang Y.Q."/>
            <person name="Chen L.J."/>
            <person name="Yin Y."/>
            <person name="Lin M."/>
            <person name="Huang H."/>
            <person name="Deng H."/>
            <person name="Wang Z.W."/>
            <person name="Zhu S.L."/>
            <person name="Zhao X."/>
            <person name="Deng C."/>
            <person name="Niu S.C."/>
            <person name="Huang J."/>
            <person name="Wang M."/>
            <person name="Liu G.H."/>
            <person name="Yang H.J."/>
            <person name="Xiao X.J."/>
            <person name="Hsiao Y.Y."/>
            <person name="Wu W.L."/>
            <person name="Chen Y.Y."/>
            <person name="Mitsuda N."/>
            <person name="Ohme-Takagi M."/>
            <person name="Luo Y.B."/>
            <person name="Van de Peer Y."/>
            <person name="Liu Z.J."/>
        </authorList>
    </citation>
    <scope>NUCLEOTIDE SEQUENCE [LARGE SCALE GENOMIC DNA]</scope>
    <source>
        <tissue evidence="2">The whole plant</tissue>
    </source>
</reference>
<gene>
    <name evidence="2" type="ORF">MA16_Dca011108</name>
</gene>
<accession>A0A2I0WSD3</accession>
<evidence type="ECO:0000313" key="3">
    <source>
        <dbReference type="Proteomes" id="UP000233837"/>
    </source>
</evidence>
<sequence length="70" mass="7525">MTEASHAAAGIAKSSGPERPRLRQRMSISPSTLPPIRKLVWSEYATGERSREGVTSDGVSSEEDDAHEAS</sequence>
<protein>
    <submittedName>
        <fullName evidence="2">Uncharacterized protein</fullName>
    </submittedName>
</protein>
<proteinExistence type="predicted"/>